<reference evidence="1 2" key="1">
    <citation type="journal article" date="2019" name="Environ. Microbiol.">
        <title>Pelagiphages in the Podoviridae family integrate into host genomes.</title>
        <authorList>
            <person name="Zhao Y."/>
            <person name="Qin F."/>
            <person name="Zhang R."/>
            <person name="Giovannoni S.J."/>
            <person name="Zhang Z."/>
            <person name="Sun J."/>
            <person name="Du S."/>
            <person name="Rensing C."/>
        </authorList>
    </citation>
    <scope>NUCLEOTIDE SEQUENCE [LARGE SCALE GENOMIC DNA]</scope>
</reference>
<gene>
    <name evidence="1" type="ORF">P119_gp46</name>
</gene>
<proteinExistence type="predicted"/>
<dbReference type="EMBL" id="MH598806">
    <property type="protein sequence ID" value="AXH71395.1"/>
    <property type="molecule type" value="Genomic_DNA"/>
</dbReference>
<evidence type="ECO:0000313" key="2">
    <source>
        <dbReference type="Proteomes" id="UP000317351"/>
    </source>
</evidence>
<sequence length="80" mass="9097">MKYILILYMCSMSTGQCPSSSVSGYQFTSHYDCTDAGYAIAQTTFRNLKKLPEWDIPNFEEQKIVIKFECKGLKTIGEPT</sequence>
<evidence type="ECO:0000313" key="1">
    <source>
        <dbReference type="EMBL" id="AXH71395.1"/>
    </source>
</evidence>
<dbReference type="Proteomes" id="UP000317351">
    <property type="component" value="Segment"/>
</dbReference>
<protein>
    <submittedName>
        <fullName evidence="1">Uncharacterized protein</fullName>
    </submittedName>
</protein>
<accession>A0AC59HCE8</accession>
<name>A0AC59HCE8_9CAUD</name>
<organism evidence="1 2">
    <name type="scientific">Pelagibacter phage HTVC119P</name>
    <dbReference type="NCBI Taxonomy" id="2283020"/>
    <lineage>
        <taxon>Viruses</taxon>
        <taxon>Duplodnaviria</taxon>
        <taxon>Heunggongvirae</taxon>
        <taxon>Uroviricota</taxon>
        <taxon>Caudoviricetes</taxon>
        <taxon>Autographivirales</taxon>
        <taxon>Votkovvirus</taxon>
    </lineage>
</organism>